<comment type="cofactor">
    <cofactor evidence="5">
        <name>Ca(2+)</name>
        <dbReference type="ChEBI" id="CHEBI:29108"/>
    </cofactor>
    <text evidence="5">Binds 1 Ca(2+) ion per dimer.</text>
</comment>
<dbReference type="InterPro" id="IPR023343">
    <property type="entry name" value="Penicillin_amidase_dom1"/>
</dbReference>
<dbReference type="InterPro" id="IPR014395">
    <property type="entry name" value="Pen/GL7ACA/AHL_acylase"/>
</dbReference>
<dbReference type="CDD" id="cd03747">
    <property type="entry name" value="Ntn_PGA_like"/>
    <property type="match status" value="1"/>
</dbReference>
<dbReference type="EMBL" id="LPXN01000032">
    <property type="protein sequence ID" value="KZD12360.1"/>
    <property type="molecule type" value="Genomic_DNA"/>
</dbReference>
<dbReference type="PANTHER" id="PTHR34218:SF4">
    <property type="entry name" value="ACYL-HOMOSERINE LACTONE ACYLASE QUIP"/>
    <property type="match status" value="1"/>
</dbReference>
<dbReference type="Gene3D" id="3.60.20.10">
    <property type="entry name" value="Glutamine Phosphoribosylpyrophosphate, subunit 1, domain 1"/>
    <property type="match status" value="1"/>
</dbReference>
<dbReference type="Gene3D" id="1.10.1400.10">
    <property type="match status" value="1"/>
</dbReference>
<sequence length="798" mass="87441">MPQAPQERARRRTRRWPRRLGLAAGSLVLLLILLAGGALVWMRTSLPTTSGEIALPGLEAPVTVTRDSKGIPRIAAESEGDAAFALGFVHAQDRLWQMEQNRRVGAGRLSEVLGSATLDYDRFMRTLGVYRLAQRSYETASPALKRALERYADGVNAYLAHRDGALPPEFNLLWIDPEPWTPADSLVWGRLMALQLSGNWYAELERARLANHFSAEQIEELWSSEPAERHVPLSETLKQLDRTRLAAIQARVPEAVQPRLASNIWALGGAHTESGKPLLANDPHLGLSNPNLWYLARIETPTLTLTGATVPGVPMVLIGHNGRVAWGFTTTHSDTSDIFIERIDPADPARYLTPDGSAAFETREETIRVRGGEPVTVTVRATRHGPVVSDGHADSRRTLAALPENTALALAATSLNPDDRTAEGLYRLNRAGSAAEFRDRLRDFQAPQQNVAFADVNGDFGIVTTGLTPIRRQGDGFLPVPGWTGEHDWTGFVPFEELPQRFNPASGRVVNGNNNVADPGYPHFLGREFDVAYRARRIADRLDETENATARQMAALQNDVVSLGARELLPAILPMLPDSPAKAMLAAWDGAMDRARPEPLLYSALLRHLERRLFADEFAPAGEPFHAPRLPVTIGMLQQDSAWCDDTGTADRRESCADIVRAALDDARAELGDDLAGLRWGDRHRAVFSNMLLGRIPLLRGLTDVAVPTGGSNDTVNRGTSRMQGAEPYRHVHGAGLRVVFDLADLDRSLFVQALGQSGNPFSAHYGDLARLWSDGGSFPIPPQPEGPADRLLLRPGR</sequence>
<feature type="transmembrane region" description="Helical" evidence="6">
    <location>
        <begin position="20"/>
        <end position="42"/>
    </location>
</feature>
<organism evidence="7 8">
    <name type="scientific">Oceanibaculum pacificum</name>
    <dbReference type="NCBI Taxonomy" id="580166"/>
    <lineage>
        <taxon>Bacteria</taxon>
        <taxon>Pseudomonadati</taxon>
        <taxon>Pseudomonadota</taxon>
        <taxon>Alphaproteobacteria</taxon>
        <taxon>Rhodospirillales</taxon>
        <taxon>Oceanibaculaceae</taxon>
        <taxon>Oceanibaculum</taxon>
    </lineage>
</organism>
<keyword evidence="3" id="KW-0865">Zymogen</keyword>
<dbReference type="AlphaFoldDB" id="A0A154WFR3"/>
<evidence type="ECO:0000256" key="3">
    <source>
        <dbReference type="ARBA" id="ARBA00023145"/>
    </source>
</evidence>
<comment type="similarity">
    <text evidence="1">Belongs to the peptidase S45 family.</text>
</comment>
<dbReference type="Gene3D" id="1.10.439.10">
    <property type="entry name" value="Penicillin Amidohydrolase, domain 1"/>
    <property type="match status" value="1"/>
</dbReference>
<keyword evidence="6" id="KW-1133">Transmembrane helix</keyword>
<dbReference type="SUPFAM" id="SSF56235">
    <property type="entry name" value="N-terminal nucleophile aminohydrolases (Ntn hydrolases)"/>
    <property type="match status" value="1"/>
</dbReference>
<protein>
    <recommendedName>
        <fullName evidence="9">Acyl-homoserine lactone acylase</fullName>
    </recommendedName>
</protein>
<dbReference type="GO" id="GO:0046872">
    <property type="term" value="F:metal ion binding"/>
    <property type="evidence" value="ECO:0007669"/>
    <property type="project" value="UniProtKB-KW"/>
</dbReference>
<reference evidence="7 8" key="1">
    <citation type="submission" date="2015-12" db="EMBL/GenBank/DDBJ databases">
        <title>Genome sequence of Oceanibaculum pacificum MCCC 1A02656.</title>
        <authorList>
            <person name="Lu L."/>
            <person name="Lai Q."/>
            <person name="Shao Z."/>
            <person name="Qian P."/>
        </authorList>
    </citation>
    <scope>NUCLEOTIDE SEQUENCE [LARGE SCALE GENOMIC DNA]</scope>
    <source>
        <strain evidence="7 8">MCCC 1A02656</strain>
    </source>
</reference>
<evidence type="ECO:0000256" key="5">
    <source>
        <dbReference type="PIRSR" id="PIRSR001227-2"/>
    </source>
</evidence>
<dbReference type="GO" id="GO:0017000">
    <property type="term" value="P:antibiotic biosynthetic process"/>
    <property type="evidence" value="ECO:0007669"/>
    <property type="project" value="InterPro"/>
</dbReference>
<dbReference type="Pfam" id="PF01804">
    <property type="entry name" value="Penicil_amidase"/>
    <property type="match status" value="1"/>
</dbReference>
<keyword evidence="6" id="KW-0812">Transmembrane</keyword>
<dbReference type="InterPro" id="IPR029055">
    <property type="entry name" value="Ntn_hydrolases_N"/>
</dbReference>
<keyword evidence="5" id="KW-0479">Metal-binding</keyword>
<name>A0A154WFR3_9PROT</name>
<evidence type="ECO:0000256" key="1">
    <source>
        <dbReference type="ARBA" id="ARBA00006586"/>
    </source>
</evidence>
<dbReference type="Gene3D" id="2.30.120.10">
    <property type="match status" value="1"/>
</dbReference>
<dbReference type="STRING" id="580166.AUP43_16675"/>
<dbReference type="RefSeq" id="WP_067552512.1">
    <property type="nucleotide sequence ID" value="NZ_LPXN01000032.1"/>
</dbReference>
<evidence type="ECO:0000256" key="6">
    <source>
        <dbReference type="SAM" id="Phobius"/>
    </source>
</evidence>
<dbReference type="PANTHER" id="PTHR34218">
    <property type="entry name" value="PEPTIDASE S45 PENICILLIN AMIDASE"/>
    <property type="match status" value="1"/>
</dbReference>
<proteinExistence type="inferred from homology"/>
<feature type="binding site" evidence="5">
    <location>
        <position position="337"/>
    </location>
    <ligand>
        <name>Ca(2+)</name>
        <dbReference type="ChEBI" id="CHEBI:29108"/>
    </ligand>
</feature>
<evidence type="ECO:0000256" key="4">
    <source>
        <dbReference type="PIRSR" id="PIRSR001227-1"/>
    </source>
</evidence>
<keyword evidence="5" id="KW-0106">Calcium</keyword>
<evidence type="ECO:0000313" key="8">
    <source>
        <dbReference type="Proteomes" id="UP000076400"/>
    </source>
</evidence>
<dbReference type="Proteomes" id="UP000076400">
    <property type="component" value="Unassembled WGS sequence"/>
</dbReference>
<accession>A0A154WFR3</accession>
<keyword evidence="2" id="KW-0378">Hydrolase</keyword>
<dbReference type="OrthoDB" id="9760084at2"/>
<comment type="caution">
    <text evidence="7">The sequence shown here is derived from an EMBL/GenBank/DDBJ whole genome shotgun (WGS) entry which is preliminary data.</text>
</comment>
<dbReference type="InterPro" id="IPR002692">
    <property type="entry name" value="S45"/>
</dbReference>
<evidence type="ECO:0000313" key="7">
    <source>
        <dbReference type="EMBL" id="KZD12360.1"/>
    </source>
</evidence>
<feature type="binding site" evidence="5">
    <location>
        <position position="203"/>
    </location>
    <ligand>
        <name>Ca(2+)</name>
        <dbReference type="ChEBI" id="CHEBI:29108"/>
    </ligand>
</feature>
<dbReference type="GO" id="GO:0016811">
    <property type="term" value="F:hydrolase activity, acting on carbon-nitrogen (but not peptide) bonds, in linear amides"/>
    <property type="evidence" value="ECO:0007669"/>
    <property type="project" value="InterPro"/>
</dbReference>
<dbReference type="PIRSF" id="PIRSF001227">
    <property type="entry name" value="Pen_acylase"/>
    <property type="match status" value="1"/>
</dbReference>
<keyword evidence="6" id="KW-0472">Membrane</keyword>
<dbReference type="InterPro" id="IPR043146">
    <property type="entry name" value="Penicillin_amidase_N_B-knob"/>
</dbReference>
<evidence type="ECO:0000256" key="2">
    <source>
        <dbReference type="ARBA" id="ARBA00022801"/>
    </source>
</evidence>
<gene>
    <name evidence="7" type="ORF">AUP43_16675</name>
</gene>
<keyword evidence="8" id="KW-1185">Reference proteome</keyword>
<dbReference type="InterPro" id="IPR043147">
    <property type="entry name" value="Penicillin_amidase_A-knob"/>
</dbReference>
<feature type="binding site" evidence="5">
    <location>
        <position position="334"/>
    </location>
    <ligand>
        <name>Ca(2+)</name>
        <dbReference type="ChEBI" id="CHEBI:29108"/>
    </ligand>
</feature>
<feature type="active site" description="Nucleophile" evidence="4">
    <location>
        <position position="262"/>
    </location>
</feature>
<evidence type="ECO:0008006" key="9">
    <source>
        <dbReference type="Google" id="ProtNLM"/>
    </source>
</evidence>